<dbReference type="SUPFAM" id="SSF52091">
    <property type="entry name" value="SpoIIaa-like"/>
    <property type="match status" value="1"/>
</dbReference>
<sequence>MNSIKTQKLSFCILTFYPNFVISEINEGISLNAKQIAEAHETITNFFGEGTYYGYISLRVNDYNVNPTDYLTCKFYKYITGMAVVSDQSLKRETANFEKAFFKKPLEVFFTLEEAIYWINNSLNKKLNKKADL</sequence>
<evidence type="ECO:0008006" key="3">
    <source>
        <dbReference type="Google" id="ProtNLM"/>
    </source>
</evidence>
<dbReference type="AlphaFoldDB" id="A0A4Q0NXG5"/>
<proteinExistence type="predicted"/>
<dbReference type="InterPro" id="IPR036513">
    <property type="entry name" value="STAS_dom_sf"/>
</dbReference>
<protein>
    <recommendedName>
        <fullName evidence="3">SpoIIAA-like protein</fullName>
    </recommendedName>
</protein>
<accession>A0A4Q0NXG5</accession>
<keyword evidence="2" id="KW-1185">Reference proteome</keyword>
<organism evidence="1 2">
    <name type="scientific">Leeuwenhoekiella aestuarii</name>
    <dbReference type="NCBI Taxonomy" id="2249426"/>
    <lineage>
        <taxon>Bacteria</taxon>
        <taxon>Pseudomonadati</taxon>
        <taxon>Bacteroidota</taxon>
        <taxon>Flavobacteriia</taxon>
        <taxon>Flavobacteriales</taxon>
        <taxon>Flavobacteriaceae</taxon>
        <taxon>Leeuwenhoekiella</taxon>
    </lineage>
</organism>
<reference evidence="1 2" key="1">
    <citation type="submission" date="2018-07" db="EMBL/GenBank/DDBJ databases">
        <title>Leeuwenhoekiella genomics.</title>
        <authorList>
            <person name="Tahon G."/>
            <person name="Willems A."/>
        </authorList>
    </citation>
    <scope>NUCLEOTIDE SEQUENCE [LARGE SCALE GENOMIC DNA]</scope>
    <source>
        <strain evidence="1 2">R-50232</strain>
    </source>
</reference>
<name>A0A4Q0NXG5_9FLAO</name>
<dbReference type="Proteomes" id="UP000289821">
    <property type="component" value="Unassembled WGS sequence"/>
</dbReference>
<evidence type="ECO:0000313" key="2">
    <source>
        <dbReference type="Proteomes" id="UP000289821"/>
    </source>
</evidence>
<comment type="caution">
    <text evidence="1">The sequence shown here is derived from an EMBL/GenBank/DDBJ whole genome shotgun (WGS) entry which is preliminary data.</text>
</comment>
<gene>
    <name evidence="1" type="ORF">DSM04_102556</name>
</gene>
<evidence type="ECO:0000313" key="1">
    <source>
        <dbReference type="EMBL" id="RXG16973.1"/>
    </source>
</evidence>
<dbReference type="EMBL" id="QOVI01000002">
    <property type="protein sequence ID" value="RXG16973.1"/>
    <property type="molecule type" value="Genomic_DNA"/>
</dbReference>